<dbReference type="AlphaFoldDB" id="A0A2I1HRQ8"/>
<proteinExistence type="predicted"/>
<accession>A0A2I1HRQ8</accession>
<evidence type="ECO:0000313" key="2">
    <source>
        <dbReference type="Proteomes" id="UP000234323"/>
    </source>
</evidence>
<reference evidence="1 2" key="1">
    <citation type="submission" date="2015-10" db="EMBL/GenBank/DDBJ databases">
        <title>Genome analyses suggest a sexual origin of heterokaryosis in a supposedly ancient asexual fungus.</title>
        <authorList>
            <person name="Ropars J."/>
            <person name="Sedzielewska K."/>
            <person name="Noel J."/>
            <person name="Charron P."/>
            <person name="Farinelli L."/>
            <person name="Marton T."/>
            <person name="Kruger M."/>
            <person name="Pelin A."/>
            <person name="Brachmann A."/>
            <person name="Corradi N."/>
        </authorList>
    </citation>
    <scope>NUCLEOTIDE SEQUENCE [LARGE SCALE GENOMIC DNA]</scope>
    <source>
        <strain evidence="1 2">A4</strain>
    </source>
</reference>
<comment type="caution">
    <text evidence="1">The sequence shown here is derived from an EMBL/GenBank/DDBJ whole genome shotgun (WGS) entry which is preliminary data.</text>
</comment>
<keyword evidence="2" id="KW-1185">Reference proteome</keyword>
<dbReference type="VEuPathDB" id="FungiDB:RhiirFUN_025281"/>
<evidence type="ECO:0000313" key="1">
    <source>
        <dbReference type="EMBL" id="PKY61581.1"/>
    </source>
</evidence>
<name>A0A2I1HRQ8_9GLOM</name>
<sequence length="52" mass="5993">MSQYRPSLRRILALDSKFSKESMLVSGIEELVDIFDEMLEGDDIWIQSSLLS</sequence>
<dbReference type="EMBL" id="LLXI01005553">
    <property type="protein sequence ID" value="PKY61581.1"/>
    <property type="molecule type" value="Genomic_DNA"/>
</dbReference>
<dbReference type="Proteomes" id="UP000234323">
    <property type="component" value="Unassembled WGS sequence"/>
</dbReference>
<gene>
    <name evidence="1" type="ORF">RhiirA4_486753</name>
</gene>
<organism evidence="1 2">
    <name type="scientific">Rhizophagus irregularis</name>
    <dbReference type="NCBI Taxonomy" id="588596"/>
    <lineage>
        <taxon>Eukaryota</taxon>
        <taxon>Fungi</taxon>
        <taxon>Fungi incertae sedis</taxon>
        <taxon>Mucoromycota</taxon>
        <taxon>Glomeromycotina</taxon>
        <taxon>Glomeromycetes</taxon>
        <taxon>Glomerales</taxon>
        <taxon>Glomeraceae</taxon>
        <taxon>Rhizophagus</taxon>
    </lineage>
</organism>
<protein>
    <submittedName>
        <fullName evidence="1">Uncharacterized protein</fullName>
    </submittedName>
</protein>